<evidence type="ECO:0000313" key="1">
    <source>
        <dbReference type="EMBL" id="MBX59411.1"/>
    </source>
</evidence>
<accession>A0A2P2PXG0</accession>
<dbReference type="AlphaFoldDB" id="A0A2P2PXG0"/>
<proteinExistence type="predicted"/>
<organism evidence="1">
    <name type="scientific">Rhizophora mucronata</name>
    <name type="common">Asiatic mangrove</name>
    <dbReference type="NCBI Taxonomy" id="61149"/>
    <lineage>
        <taxon>Eukaryota</taxon>
        <taxon>Viridiplantae</taxon>
        <taxon>Streptophyta</taxon>
        <taxon>Embryophyta</taxon>
        <taxon>Tracheophyta</taxon>
        <taxon>Spermatophyta</taxon>
        <taxon>Magnoliopsida</taxon>
        <taxon>eudicotyledons</taxon>
        <taxon>Gunneridae</taxon>
        <taxon>Pentapetalae</taxon>
        <taxon>rosids</taxon>
        <taxon>fabids</taxon>
        <taxon>Malpighiales</taxon>
        <taxon>Rhizophoraceae</taxon>
        <taxon>Rhizophora</taxon>
    </lineage>
</organism>
<name>A0A2P2PXG0_RHIMU</name>
<reference evidence="1" key="1">
    <citation type="submission" date="2018-02" db="EMBL/GenBank/DDBJ databases">
        <title>Rhizophora mucronata_Transcriptome.</title>
        <authorList>
            <person name="Meera S.P."/>
            <person name="Sreeshan A."/>
            <person name="Augustine A."/>
        </authorList>
    </citation>
    <scope>NUCLEOTIDE SEQUENCE</scope>
    <source>
        <tissue evidence="1">Leaf</tissue>
    </source>
</reference>
<dbReference type="EMBL" id="GGEC01078927">
    <property type="protein sequence ID" value="MBX59411.1"/>
    <property type="molecule type" value="Transcribed_RNA"/>
</dbReference>
<sequence>MLLMHKFVQLQTLDVLQNLKGTFCTRNWIHTDQKSC</sequence>
<protein>
    <submittedName>
        <fullName evidence="1">Uncharacterized protein</fullName>
    </submittedName>
</protein>